<sequence length="319" mass="36959">MTRIKKYKQGYSMISNQLVQDDRLSWKARGLFGYLWSQPDDWQYYEIEVAKHASDGRASLRSGLNELEKFGYLRRKRQRNDGGHFKGSYWELSDVPMFENRTQESPMFDFPMLDNRTLQTKDNTKLVGGLVSDQQNPTENAEPQNQDPESEPEARNKELSPVGVDEALNNYEAFFERKPNLPMKQAITSWVANFGLELVLYTMESAAKRQVSAGGLYYWLDKAFQNYKQKGIKTVDEAMTDTAKHNEKQHPSKPVTAKRQASKSKPWHKRGKPSVRETLPTWAKQSDDQRSTKKPSKEARQMIKERLARLNRGKEVNTQ</sequence>
<dbReference type="InterPro" id="IPR006343">
    <property type="entry name" value="DnaB/C_C"/>
</dbReference>
<comment type="similarity">
    <text evidence="1">Belongs to the DnaB/DnaD family.</text>
</comment>
<evidence type="ECO:0000313" key="5">
    <source>
        <dbReference type="Proteomes" id="UP001056707"/>
    </source>
</evidence>
<feature type="compositionally biased region" description="Basic residues" evidence="2">
    <location>
        <begin position="260"/>
        <end position="273"/>
    </location>
</feature>
<dbReference type="PANTHER" id="PTHR37293:SF9">
    <property type="entry name" value="PHI ETA ORF 22-LIKE PROTEIN"/>
    <property type="match status" value="1"/>
</dbReference>
<dbReference type="InterPro" id="IPR053162">
    <property type="entry name" value="DnaD"/>
</dbReference>
<feature type="region of interest" description="Disordered" evidence="2">
    <location>
        <begin position="241"/>
        <end position="319"/>
    </location>
</feature>
<protein>
    <submittedName>
        <fullName evidence="4">DnaD domain protein</fullName>
    </submittedName>
</protein>
<proteinExistence type="inferred from homology"/>
<dbReference type="EMBL" id="CP097116">
    <property type="protein sequence ID" value="USS85057.1"/>
    <property type="molecule type" value="Genomic_DNA"/>
</dbReference>
<evidence type="ECO:0000259" key="3">
    <source>
        <dbReference type="Pfam" id="PF07261"/>
    </source>
</evidence>
<evidence type="ECO:0000256" key="2">
    <source>
        <dbReference type="SAM" id="MobiDB-lite"/>
    </source>
</evidence>
<gene>
    <name evidence="4" type="ORF">M3M35_07140</name>
</gene>
<accession>A0ABY5BPT4</accession>
<feature type="compositionally biased region" description="Basic and acidic residues" evidence="2">
    <location>
        <begin position="285"/>
        <end position="319"/>
    </location>
</feature>
<feature type="domain" description="DnaB/C C-terminal" evidence="3">
    <location>
        <begin position="169"/>
        <end position="239"/>
    </location>
</feature>
<organism evidence="4 5">
    <name type="scientific">Fructilactobacillus myrtifloralis</name>
    <dbReference type="NCBI Taxonomy" id="2940301"/>
    <lineage>
        <taxon>Bacteria</taxon>
        <taxon>Bacillati</taxon>
        <taxon>Bacillota</taxon>
        <taxon>Bacilli</taxon>
        <taxon>Lactobacillales</taxon>
        <taxon>Lactobacillaceae</taxon>
        <taxon>Fructilactobacillus</taxon>
    </lineage>
</organism>
<dbReference type="RefSeq" id="WP_252749952.1">
    <property type="nucleotide sequence ID" value="NZ_CP097116.1"/>
</dbReference>
<dbReference type="Pfam" id="PF07261">
    <property type="entry name" value="DnaB_2"/>
    <property type="match status" value="1"/>
</dbReference>
<evidence type="ECO:0000256" key="1">
    <source>
        <dbReference type="ARBA" id="ARBA00093462"/>
    </source>
</evidence>
<dbReference type="PANTHER" id="PTHR37293">
    <property type="entry name" value="PHAGE REPLICATION PROTEIN-RELATED"/>
    <property type="match status" value="1"/>
</dbReference>
<evidence type="ECO:0000313" key="4">
    <source>
        <dbReference type="EMBL" id="USS85057.1"/>
    </source>
</evidence>
<dbReference type="Proteomes" id="UP001056707">
    <property type="component" value="Chromosome"/>
</dbReference>
<feature type="compositionally biased region" description="Polar residues" evidence="2">
    <location>
        <begin position="132"/>
        <end position="147"/>
    </location>
</feature>
<name>A0ABY5BPT4_9LACO</name>
<keyword evidence="5" id="KW-1185">Reference proteome</keyword>
<reference evidence="4" key="1">
    <citation type="submission" date="2022-05" db="EMBL/GenBank/DDBJ databases">
        <authorList>
            <person name="Oliphant S.A."/>
            <person name="Watson-Haigh N.S."/>
            <person name="Sumby K.M."/>
            <person name="Gardner J.M."/>
            <person name="Jiranek V."/>
        </authorList>
    </citation>
    <scope>NUCLEOTIDE SEQUENCE</scope>
    <source>
        <strain evidence="4">KI16_H9</strain>
    </source>
</reference>
<feature type="region of interest" description="Disordered" evidence="2">
    <location>
        <begin position="129"/>
        <end position="162"/>
    </location>
</feature>